<dbReference type="Proteomes" id="UP000275408">
    <property type="component" value="Unassembled WGS sequence"/>
</dbReference>
<proteinExistence type="predicted"/>
<comment type="caution">
    <text evidence="1">Lacks conserved residue(s) required for the propagation of feature annotation.</text>
</comment>
<dbReference type="EMBL" id="RCHS01002412">
    <property type="protein sequence ID" value="RMX47560.1"/>
    <property type="molecule type" value="Genomic_DNA"/>
</dbReference>
<comment type="caution">
    <text evidence="4">The sequence shown here is derived from an EMBL/GenBank/DDBJ whole genome shotgun (WGS) entry which is preliminary data.</text>
</comment>
<dbReference type="Gene3D" id="3.90.215.10">
    <property type="entry name" value="Gamma Fibrinogen, chain A, domain 1"/>
    <property type="match status" value="1"/>
</dbReference>
<dbReference type="PROSITE" id="PS00022">
    <property type="entry name" value="EGF_1"/>
    <property type="match status" value="1"/>
</dbReference>
<dbReference type="Gene3D" id="2.10.25.10">
    <property type="entry name" value="Laminin"/>
    <property type="match status" value="1"/>
</dbReference>
<keyword evidence="1" id="KW-0245">EGF-like domain</keyword>
<evidence type="ECO:0000259" key="2">
    <source>
        <dbReference type="PROSITE" id="PS50026"/>
    </source>
</evidence>
<feature type="domain" description="EGF-like" evidence="2">
    <location>
        <begin position="218"/>
        <end position="254"/>
    </location>
</feature>
<dbReference type="SUPFAM" id="SSF57196">
    <property type="entry name" value="EGF/Laminin"/>
    <property type="match status" value="1"/>
</dbReference>
<dbReference type="Pfam" id="PF00024">
    <property type="entry name" value="PAN_1"/>
    <property type="match status" value="1"/>
</dbReference>
<evidence type="ECO:0000313" key="5">
    <source>
        <dbReference type="Proteomes" id="UP000275408"/>
    </source>
</evidence>
<evidence type="ECO:0000256" key="1">
    <source>
        <dbReference type="PROSITE-ProRule" id="PRU00076"/>
    </source>
</evidence>
<accession>A0A3M6U1N8</accession>
<dbReference type="PROSITE" id="PS50948">
    <property type="entry name" value="PAN"/>
    <property type="match status" value="1"/>
</dbReference>
<protein>
    <recommendedName>
        <fullName evidence="6">EGF-like domain-containing protein</fullName>
    </recommendedName>
</protein>
<dbReference type="InterPro" id="IPR036056">
    <property type="entry name" value="Fibrinogen-like_C"/>
</dbReference>
<reference evidence="4 5" key="1">
    <citation type="journal article" date="2018" name="Sci. Rep.">
        <title>Comparative analysis of the Pocillopora damicornis genome highlights role of immune system in coral evolution.</title>
        <authorList>
            <person name="Cunning R."/>
            <person name="Bay R.A."/>
            <person name="Gillette P."/>
            <person name="Baker A.C."/>
            <person name="Traylor-Knowles N."/>
        </authorList>
    </citation>
    <scope>NUCLEOTIDE SEQUENCE [LARGE SCALE GENOMIC DNA]</scope>
    <source>
        <strain evidence="4">RSMAS</strain>
        <tissue evidence="4">Whole animal</tissue>
    </source>
</reference>
<dbReference type="AlphaFoldDB" id="A0A3M6U1N8"/>
<dbReference type="InterPro" id="IPR003609">
    <property type="entry name" value="Pan_app"/>
</dbReference>
<dbReference type="InterPro" id="IPR000742">
    <property type="entry name" value="EGF"/>
</dbReference>
<evidence type="ECO:0008006" key="6">
    <source>
        <dbReference type="Google" id="ProtNLM"/>
    </source>
</evidence>
<keyword evidence="5" id="KW-1185">Reference proteome</keyword>
<dbReference type="SMART" id="SM00473">
    <property type="entry name" value="PAN_AP"/>
    <property type="match status" value="1"/>
</dbReference>
<dbReference type="SUPFAM" id="SSF57414">
    <property type="entry name" value="Hairpin loop containing domain-like"/>
    <property type="match status" value="1"/>
</dbReference>
<keyword evidence="1" id="KW-1015">Disulfide bond</keyword>
<feature type="disulfide bond" evidence="1">
    <location>
        <begin position="244"/>
        <end position="253"/>
    </location>
</feature>
<dbReference type="PROSITE" id="PS50026">
    <property type="entry name" value="EGF_3"/>
    <property type="match status" value="1"/>
</dbReference>
<name>A0A3M6U1N8_POCDA</name>
<organism evidence="4 5">
    <name type="scientific">Pocillopora damicornis</name>
    <name type="common">Cauliflower coral</name>
    <name type="synonym">Millepora damicornis</name>
    <dbReference type="NCBI Taxonomy" id="46731"/>
    <lineage>
        <taxon>Eukaryota</taxon>
        <taxon>Metazoa</taxon>
        <taxon>Cnidaria</taxon>
        <taxon>Anthozoa</taxon>
        <taxon>Hexacorallia</taxon>
        <taxon>Scleractinia</taxon>
        <taxon>Astrocoeniina</taxon>
        <taxon>Pocilloporidae</taxon>
        <taxon>Pocillopora</taxon>
    </lineage>
</organism>
<dbReference type="CDD" id="cd00054">
    <property type="entry name" value="EGF_CA"/>
    <property type="match status" value="1"/>
</dbReference>
<dbReference type="InterPro" id="IPR014716">
    <property type="entry name" value="Fibrinogen_a/b/g_C_1"/>
</dbReference>
<evidence type="ECO:0000259" key="3">
    <source>
        <dbReference type="PROSITE" id="PS50948"/>
    </source>
</evidence>
<feature type="domain" description="Apple" evidence="3">
    <location>
        <begin position="112"/>
        <end position="196"/>
    </location>
</feature>
<evidence type="ECO:0000313" key="4">
    <source>
        <dbReference type="EMBL" id="RMX47560.1"/>
    </source>
</evidence>
<sequence length="473" mass="53568">MYEYVNIRGICCSSCTALTKQGEHAAWHVRSYGSIDAGCEFDGKPSGSDYENNFGKFGDVNMNQDHRCSFSPASTTQHWFGAKYDDVLRYLHAMLLVSQLTHTKEAQPTVNCQKFHFVIDEDVVYNHILEGHVFQRLTVHSATQCHMKCKDDCLCVSMNYFPLTKENNCELNDANKDMEPAAMKWSQGGNYYNLVRSYTVKGGRKDISRKHRCINRCCRPNPCLNEGVCQEICDTHGVRFSCGCPDKYTGQRCERTKPTSCEGIAKYGASKSGEYDIFDSKNDPFSVYCDLQSEPSFAWTLIQSFSLAKKGTFEDKPFGVNFEINNDKKKADWNGYRLSLSQMQSLADHSTHLRATCNFSTDGLQYTDYARAKLAGHDIFGNWTSCQMYEYVNIRGINCSNCTALTRQKSTTSWTIRSYRSKEKGCEFDGTQGGIDAEYNFGEYGDGKMNPTHRCTSSNASTTQHWFGAKYDV</sequence>
<dbReference type="SUPFAM" id="SSF56496">
    <property type="entry name" value="Fibrinogen C-terminal domain-like"/>
    <property type="match status" value="1"/>
</dbReference>
<gene>
    <name evidence="4" type="ORF">pdam_00018656</name>
</gene>
<dbReference type="OrthoDB" id="6048481at2759"/>